<feature type="transmembrane region" description="Helical" evidence="1">
    <location>
        <begin position="6"/>
        <end position="24"/>
    </location>
</feature>
<keyword evidence="1" id="KW-0472">Membrane</keyword>
<keyword evidence="1" id="KW-1133">Transmembrane helix</keyword>
<dbReference type="RefSeq" id="XP_051444049.1">
    <property type="nucleotide sequence ID" value="XM_051589449.1"/>
</dbReference>
<sequence length="71" mass="8611">MNPSYWAGPCIGIIIYKYFLSYSLRSEKKKTKKTNLSPQQLYEKKKNYFFHHGQNLTFQPNIEYQTRKEDK</sequence>
<comment type="caution">
    <text evidence="2">The sequence shown here is derived from an EMBL/GenBank/DDBJ whole genome shotgun (WGS) entry which is preliminary data.</text>
</comment>
<reference evidence="2" key="1">
    <citation type="submission" date="2021-06" db="EMBL/GenBank/DDBJ databases">
        <authorList>
            <consortium name="DOE Joint Genome Institute"/>
            <person name="Mondo S.J."/>
            <person name="Amses K.R."/>
            <person name="Simmons D.R."/>
            <person name="Longcore J.E."/>
            <person name="Seto K."/>
            <person name="Alves G.H."/>
            <person name="Bonds A.E."/>
            <person name="Quandt C.A."/>
            <person name="Davis W.J."/>
            <person name="Chang Y."/>
            <person name="Letcher P.M."/>
            <person name="Powell M.J."/>
            <person name="Kuo A."/>
            <person name="Labutti K."/>
            <person name="Pangilinan J."/>
            <person name="Andreopoulos W."/>
            <person name="Tritt A."/>
            <person name="Riley R."/>
            <person name="Hundley H."/>
            <person name="Johnson J."/>
            <person name="Lipzen A."/>
            <person name="Barry K."/>
            <person name="Berbee M.L."/>
            <person name="Buchler N.E."/>
            <person name="Grigoriev I.V."/>
            <person name="Spatafora J.W."/>
            <person name="Stajich J.E."/>
            <person name="James T.Y."/>
        </authorList>
    </citation>
    <scope>NUCLEOTIDE SEQUENCE</scope>
    <source>
        <strain evidence="2">AG</strain>
    </source>
</reference>
<evidence type="ECO:0000313" key="2">
    <source>
        <dbReference type="EMBL" id="KAI8579045.1"/>
    </source>
</evidence>
<accession>A0AAD5HCB4</accession>
<dbReference type="Proteomes" id="UP001206595">
    <property type="component" value="Unassembled WGS sequence"/>
</dbReference>
<evidence type="ECO:0000313" key="3">
    <source>
        <dbReference type="Proteomes" id="UP001206595"/>
    </source>
</evidence>
<keyword evidence="1" id="KW-0812">Transmembrane</keyword>
<reference evidence="2" key="2">
    <citation type="journal article" date="2022" name="Proc. Natl. Acad. Sci. U.S.A.">
        <title>Diploid-dominant life cycles characterize the early evolution of Fungi.</title>
        <authorList>
            <person name="Amses K.R."/>
            <person name="Simmons D.R."/>
            <person name="Longcore J.E."/>
            <person name="Mondo S.J."/>
            <person name="Seto K."/>
            <person name="Jeronimo G.H."/>
            <person name="Bonds A.E."/>
            <person name="Quandt C.A."/>
            <person name="Davis W.J."/>
            <person name="Chang Y."/>
            <person name="Federici B.A."/>
            <person name="Kuo A."/>
            <person name="LaButti K."/>
            <person name="Pangilinan J."/>
            <person name="Andreopoulos W."/>
            <person name="Tritt A."/>
            <person name="Riley R."/>
            <person name="Hundley H."/>
            <person name="Johnson J."/>
            <person name="Lipzen A."/>
            <person name="Barry K."/>
            <person name="Lang B.F."/>
            <person name="Cuomo C.A."/>
            <person name="Buchler N.E."/>
            <person name="Grigoriev I.V."/>
            <person name="Spatafora J.W."/>
            <person name="Stajich J.E."/>
            <person name="James T.Y."/>
        </authorList>
    </citation>
    <scope>NUCLEOTIDE SEQUENCE</scope>
    <source>
        <strain evidence="2">AG</strain>
    </source>
</reference>
<proteinExistence type="predicted"/>
<dbReference type="GeneID" id="75914794"/>
<dbReference type="EMBL" id="MU620923">
    <property type="protein sequence ID" value="KAI8579045.1"/>
    <property type="molecule type" value="Genomic_DNA"/>
</dbReference>
<gene>
    <name evidence="2" type="ORF">K450DRAFT_243599</name>
</gene>
<dbReference type="AlphaFoldDB" id="A0AAD5HCB4"/>
<evidence type="ECO:0000256" key="1">
    <source>
        <dbReference type="SAM" id="Phobius"/>
    </source>
</evidence>
<protein>
    <submittedName>
        <fullName evidence="2">Uncharacterized protein</fullName>
    </submittedName>
</protein>
<organism evidence="2 3">
    <name type="scientific">Umbelopsis ramanniana AG</name>
    <dbReference type="NCBI Taxonomy" id="1314678"/>
    <lineage>
        <taxon>Eukaryota</taxon>
        <taxon>Fungi</taxon>
        <taxon>Fungi incertae sedis</taxon>
        <taxon>Mucoromycota</taxon>
        <taxon>Mucoromycotina</taxon>
        <taxon>Umbelopsidomycetes</taxon>
        <taxon>Umbelopsidales</taxon>
        <taxon>Umbelopsidaceae</taxon>
        <taxon>Umbelopsis</taxon>
    </lineage>
</organism>
<name>A0AAD5HCB4_UMBRA</name>
<keyword evidence="3" id="KW-1185">Reference proteome</keyword>